<dbReference type="GO" id="GO:0005669">
    <property type="term" value="C:transcription factor TFIID complex"/>
    <property type="evidence" value="ECO:0007669"/>
    <property type="project" value="InterPro"/>
</dbReference>
<evidence type="ECO:0000313" key="10">
    <source>
        <dbReference type="EMBL" id="QLQ81804.1"/>
    </source>
</evidence>
<feature type="region of interest" description="Disordered" evidence="8">
    <location>
        <begin position="390"/>
        <end position="448"/>
    </location>
</feature>
<feature type="region of interest" description="Disordered" evidence="8">
    <location>
        <begin position="460"/>
        <end position="529"/>
    </location>
</feature>
<feature type="domain" description="Transcription factor TFIID subunit 8 C-terminal" evidence="9">
    <location>
        <begin position="160"/>
        <end position="207"/>
    </location>
</feature>
<evidence type="ECO:0000256" key="1">
    <source>
        <dbReference type="ARBA" id="ARBA00004123"/>
    </source>
</evidence>
<keyword evidence="7" id="KW-0175">Coiled coil</keyword>
<evidence type="ECO:0000256" key="4">
    <source>
        <dbReference type="ARBA" id="ARBA00023015"/>
    </source>
</evidence>
<reference evidence="10 11" key="1">
    <citation type="submission" date="2020-06" db="EMBL/GenBank/DDBJ databases">
        <title>The yeast mating-type switching endonuclease HO is a domesticated member of an unorthodox homing genetic element family.</title>
        <authorList>
            <person name="Coughlan A.Y."/>
            <person name="Lombardi L."/>
            <person name="Braun-Galleani S."/>
            <person name="Martos A.R."/>
            <person name="Galeote V."/>
            <person name="Bigey F."/>
            <person name="Dequin S."/>
            <person name="Byrne K.P."/>
            <person name="Wolfe K.H."/>
        </authorList>
    </citation>
    <scope>NUCLEOTIDE SEQUENCE [LARGE SCALE GENOMIC DNA]</scope>
    <source>
        <strain evidence="10 11">CBS2947</strain>
    </source>
</reference>
<keyword evidence="4" id="KW-0805">Transcription regulation</keyword>
<keyword evidence="11" id="KW-1185">Reference proteome</keyword>
<proteinExistence type="inferred from homology"/>
<dbReference type="PANTHER" id="PTHR46469">
    <property type="entry name" value="TRANSCRIPTION INITIATION FACTOR TFIID SUBUNIT 8"/>
    <property type="match status" value="1"/>
</dbReference>
<name>A0A7H9HVQ0_9SACH</name>
<comment type="similarity">
    <text evidence="2">Belongs to the TAF8 family.</text>
</comment>
<keyword evidence="5" id="KW-0804">Transcription</keyword>
<feature type="compositionally biased region" description="Basic and acidic residues" evidence="8">
    <location>
        <begin position="467"/>
        <end position="501"/>
    </location>
</feature>
<dbReference type="Pfam" id="PF10406">
    <property type="entry name" value="TAF8_C"/>
    <property type="match status" value="1"/>
</dbReference>
<evidence type="ECO:0000313" key="11">
    <source>
        <dbReference type="Proteomes" id="UP000510647"/>
    </source>
</evidence>
<dbReference type="CDD" id="cd08049">
    <property type="entry name" value="TAF8"/>
    <property type="match status" value="1"/>
</dbReference>
<dbReference type="PANTHER" id="PTHR46469:SF1">
    <property type="entry name" value="TRANSCRIPTION INITIATION FACTOR TFIID SUBUNIT 8"/>
    <property type="match status" value="1"/>
</dbReference>
<dbReference type="InterPro" id="IPR019473">
    <property type="entry name" value="TFIID_su8_C"/>
</dbReference>
<dbReference type="Proteomes" id="UP000510647">
    <property type="component" value="Chromosome 7"/>
</dbReference>
<keyword evidence="6" id="KW-0539">Nucleus</keyword>
<dbReference type="EMBL" id="CP059273">
    <property type="protein sequence ID" value="QLQ81804.1"/>
    <property type="molecule type" value="Genomic_DNA"/>
</dbReference>
<dbReference type="OrthoDB" id="2193813at2759"/>
<organism evidence="10 11">
    <name type="scientific">Torulaspora globosa</name>
    <dbReference type="NCBI Taxonomy" id="48254"/>
    <lineage>
        <taxon>Eukaryota</taxon>
        <taxon>Fungi</taxon>
        <taxon>Dikarya</taxon>
        <taxon>Ascomycota</taxon>
        <taxon>Saccharomycotina</taxon>
        <taxon>Saccharomycetes</taxon>
        <taxon>Saccharomycetales</taxon>
        <taxon>Saccharomycetaceae</taxon>
        <taxon>Torulaspora</taxon>
    </lineage>
</organism>
<evidence type="ECO:0000256" key="2">
    <source>
        <dbReference type="ARBA" id="ARBA00008767"/>
    </source>
</evidence>
<protein>
    <recommendedName>
        <fullName evidence="3">Transcription initiation factor TFIID subunit 8</fullName>
    </recommendedName>
</protein>
<accession>A0A7H9HVQ0</accession>
<dbReference type="AlphaFoldDB" id="A0A7H9HVQ0"/>
<gene>
    <name evidence="10" type="ORF">HG537_0G00580</name>
</gene>
<comment type="subcellular location">
    <subcellularLocation>
        <location evidence="1">Nucleus</location>
    </subcellularLocation>
</comment>
<evidence type="ECO:0000256" key="8">
    <source>
        <dbReference type="SAM" id="MobiDB-lite"/>
    </source>
</evidence>
<evidence type="ECO:0000256" key="3">
    <source>
        <dbReference type="ARBA" id="ARBA00017307"/>
    </source>
</evidence>
<dbReference type="InterPro" id="IPR037818">
    <property type="entry name" value="TAF8"/>
</dbReference>
<feature type="coiled-coil region" evidence="7">
    <location>
        <begin position="335"/>
        <end position="377"/>
    </location>
</feature>
<evidence type="ECO:0000256" key="6">
    <source>
        <dbReference type="ARBA" id="ARBA00023242"/>
    </source>
</evidence>
<feature type="compositionally biased region" description="Acidic residues" evidence="8">
    <location>
        <begin position="518"/>
        <end position="529"/>
    </location>
</feature>
<evidence type="ECO:0000256" key="5">
    <source>
        <dbReference type="ARBA" id="ARBA00023163"/>
    </source>
</evidence>
<dbReference type="GO" id="GO:0006367">
    <property type="term" value="P:transcription initiation at RNA polymerase II promoter"/>
    <property type="evidence" value="ECO:0007669"/>
    <property type="project" value="TreeGrafter"/>
</dbReference>
<evidence type="ECO:0000256" key="7">
    <source>
        <dbReference type="SAM" id="Coils"/>
    </source>
</evidence>
<sequence>MVDPCYSKYVQLTHLPTLEEIDHEVNEKSGEKILGKAVALQLKPMNAEISKFAFEYLLLLIEAQLNDMIGFLRKSSNIQRRELIAKADLELFLDGFNLTASELDLQWQISQYYSKIYGNELASLHSLQETASETITEDEGVSQDVINSLVPPNNPLAKSVPKWMPTLPPDHTYRFTPQYNRPITDETVIRRKIVDEGKLSELALSHLLRVSSTPVPSPEVQMSDADEVLATEETRAIYGNEHKKRRKQSAYSSDLLFKLPQSNFNVEEYARSRIELARRKVIEYEEKQLQLQQNPFIKYSKMILSTSPEKLNRRQLNKEISSMLKRSLHGLVKSIPKLHEAKQEARRSAEKARDERLQELRAQREAHERQNDQLETGDINLLDLENHSDDFFNYSASDNDEQEPQLPNNEVAQHDIPGPQVSTTEKQIAPEPLPPTQEDLPQQTETQTEIDRIDQTVHNEQTQIAEQEEKPASEVRPTDTAEGVKAEQQEPEPKQEPPLHNDEDDELDLDNANFLFGDNDDLDNEDIQL</sequence>
<evidence type="ECO:0000259" key="9">
    <source>
        <dbReference type="Pfam" id="PF10406"/>
    </source>
</evidence>